<dbReference type="InterPro" id="IPR036116">
    <property type="entry name" value="FN3_sf"/>
</dbReference>
<accession>A0A2T1KK21</accession>
<dbReference type="Gene3D" id="2.60.40.10">
    <property type="entry name" value="Immunoglobulins"/>
    <property type="match status" value="1"/>
</dbReference>
<evidence type="ECO:0000313" key="2">
    <source>
        <dbReference type="EMBL" id="PSF10368.1"/>
    </source>
</evidence>
<dbReference type="AlphaFoldDB" id="A0A2T1KK21"/>
<proteinExistence type="predicted"/>
<comment type="caution">
    <text evidence="2">The sequence shown here is derived from an EMBL/GenBank/DDBJ whole genome shotgun (WGS) entry which is preliminary data.</text>
</comment>
<sequence>MMFSLPRQSGPTARLLTFTGLCVSALIIAPLLSGCQEDSRASKLDPHRASAVADARLKQAQSNLMATFGQRTPDARTPHDSFDDRQPTLAWTAPLTREDGSSLAPGQISGYRIYYRLKHTRKFDIIPLSDASTTRYPLNGMPPGAYEFSISTVDVDGLESRRSEPVQVNLI</sequence>
<dbReference type="SUPFAM" id="SSF49265">
    <property type="entry name" value="Fibronectin type III"/>
    <property type="match status" value="1"/>
</dbReference>
<evidence type="ECO:0000313" key="3">
    <source>
        <dbReference type="Proteomes" id="UP000238385"/>
    </source>
</evidence>
<gene>
    <name evidence="2" type="ORF">C7H08_02440</name>
</gene>
<organism evidence="2 3">
    <name type="scientific">Marinobacter halophilus</name>
    <dbReference type="NCBI Taxonomy" id="1323740"/>
    <lineage>
        <taxon>Bacteria</taxon>
        <taxon>Pseudomonadati</taxon>
        <taxon>Pseudomonadota</taxon>
        <taxon>Gammaproteobacteria</taxon>
        <taxon>Pseudomonadales</taxon>
        <taxon>Marinobacteraceae</taxon>
        <taxon>Marinobacter</taxon>
    </lineage>
</organism>
<dbReference type="PROSITE" id="PS50853">
    <property type="entry name" value="FN3"/>
    <property type="match status" value="1"/>
</dbReference>
<dbReference type="InterPro" id="IPR013783">
    <property type="entry name" value="Ig-like_fold"/>
</dbReference>
<keyword evidence="3" id="KW-1185">Reference proteome</keyword>
<reference evidence="2 3" key="1">
    <citation type="submission" date="2018-03" db="EMBL/GenBank/DDBJ databases">
        <title>Marinobacter brunus sp. nov., a marine bacterium of Gamma-proteobacteria isolated from the surface seawater of the South China Sea.</title>
        <authorList>
            <person name="Cheng H."/>
            <person name="Wu Y.-H."/>
            <person name="Xamxidin M."/>
            <person name="Xu X.-W."/>
        </authorList>
    </citation>
    <scope>NUCLEOTIDE SEQUENCE [LARGE SCALE GENOMIC DNA]</scope>
    <source>
        <strain evidence="2 3">JCM 30472</strain>
    </source>
</reference>
<dbReference type="EMBL" id="PXNN01000003">
    <property type="protein sequence ID" value="PSF10368.1"/>
    <property type="molecule type" value="Genomic_DNA"/>
</dbReference>
<dbReference type="CDD" id="cd00063">
    <property type="entry name" value="FN3"/>
    <property type="match status" value="1"/>
</dbReference>
<evidence type="ECO:0000259" key="1">
    <source>
        <dbReference type="PROSITE" id="PS50853"/>
    </source>
</evidence>
<dbReference type="Proteomes" id="UP000238385">
    <property type="component" value="Unassembled WGS sequence"/>
</dbReference>
<protein>
    <submittedName>
        <fullName evidence="2">Fibronectin type III domain-containing protein</fullName>
    </submittedName>
</protein>
<feature type="domain" description="Fibronectin type-III" evidence="1">
    <location>
        <begin position="72"/>
        <end position="171"/>
    </location>
</feature>
<dbReference type="InterPro" id="IPR003961">
    <property type="entry name" value="FN3_dom"/>
</dbReference>
<dbReference type="OrthoDB" id="6371755at2"/>
<dbReference type="PROSITE" id="PS51257">
    <property type="entry name" value="PROKAR_LIPOPROTEIN"/>
    <property type="match status" value="1"/>
</dbReference>
<name>A0A2T1KK21_9GAMM</name>